<feature type="transmembrane region" description="Helical" evidence="2">
    <location>
        <begin position="111"/>
        <end position="135"/>
    </location>
</feature>
<evidence type="ECO:0000256" key="2">
    <source>
        <dbReference type="SAM" id="Phobius"/>
    </source>
</evidence>
<feature type="domain" description="DUF6535" evidence="3">
    <location>
        <begin position="106"/>
        <end position="150"/>
    </location>
</feature>
<feature type="transmembrane region" description="Helical" evidence="2">
    <location>
        <begin position="207"/>
        <end position="225"/>
    </location>
</feature>
<dbReference type="AlphaFoldDB" id="A0A0D7A6U9"/>
<keyword evidence="5" id="KW-1185">Reference proteome</keyword>
<feature type="compositionally biased region" description="Basic and acidic residues" evidence="1">
    <location>
        <begin position="14"/>
        <end position="27"/>
    </location>
</feature>
<reference evidence="4 5" key="1">
    <citation type="journal article" date="2015" name="Fungal Genet. Biol.">
        <title>Evolution of novel wood decay mechanisms in Agaricales revealed by the genome sequences of Fistulina hepatica and Cylindrobasidium torrendii.</title>
        <authorList>
            <person name="Floudas D."/>
            <person name="Held B.W."/>
            <person name="Riley R."/>
            <person name="Nagy L.G."/>
            <person name="Koehler G."/>
            <person name="Ransdell A.S."/>
            <person name="Younus H."/>
            <person name="Chow J."/>
            <person name="Chiniquy J."/>
            <person name="Lipzen A."/>
            <person name="Tritt A."/>
            <person name="Sun H."/>
            <person name="Haridas S."/>
            <person name="LaButti K."/>
            <person name="Ohm R.A."/>
            <person name="Kues U."/>
            <person name="Blanchette R.A."/>
            <person name="Grigoriev I.V."/>
            <person name="Minto R.E."/>
            <person name="Hibbett D.S."/>
        </authorList>
    </citation>
    <scope>NUCLEOTIDE SEQUENCE [LARGE SCALE GENOMIC DNA]</scope>
    <source>
        <strain evidence="4 5">ATCC 64428</strain>
    </source>
</reference>
<evidence type="ECO:0000313" key="5">
    <source>
        <dbReference type="Proteomes" id="UP000054144"/>
    </source>
</evidence>
<name>A0A0D7A6U9_9AGAR</name>
<dbReference type="Pfam" id="PF20153">
    <property type="entry name" value="DUF6535"/>
    <property type="match status" value="2"/>
</dbReference>
<feature type="region of interest" description="Disordered" evidence="1">
    <location>
        <begin position="314"/>
        <end position="340"/>
    </location>
</feature>
<dbReference type="InterPro" id="IPR045338">
    <property type="entry name" value="DUF6535"/>
</dbReference>
<evidence type="ECO:0000259" key="3">
    <source>
        <dbReference type="Pfam" id="PF20153"/>
    </source>
</evidence>
<evidence type="ECO:0000313" key="4">
    <source>
        <dbReference type="EMBL" id="KIY46533.1"/>
    </source>
</evidence>
<dbReference type="EMBL" id="KN882028">
    <property type="protein sequence ID" value="KIY46533.1"/>
    <property type="molecule type" value="Genomic_DNA"/>
</dbReference>
<keyword evidence="2" id="KW-0472">Membrane</keyword>
<sequence>MSQLQPPTTIDPQTRGDRTNVTARDEAASPDAMSSHSDSQKPESPGIEGMSREMLQDYMQRSFEHDVDLVHRYDRRLDGQLLFNGVFSAITTPLIAETYQLLEKKRPDTAAIVMNAMFFGALIISLCCAVMALHCKQWLDSYERRGTLRRHSARSTTPTKLYLERAGSDNTYAFFTSSVAVFSHHPLQRYDGVKRFQLAQAVNGNSLLIYISLVCFSIGLVTFLWRLYLPLAIILACICFMVVLLHFGTTIVLTFSPQSPFRTPTATFVSNWFWSGVHGKRSQIDERENEAVKCAKDALDTQIRDWLERHCKQEQRRKEMKDERDVHETRARVGSQQMER</sequence>
<dbReference type="OrthoDB" id="3219854at2759"/>
<accession>A0A0D7A6U9</accession>
<feature type="compositionally biased region" description="Polar residues" evidence="1">
    <location>
        <begin position="1"/>
        <end position="12"/>
    </location>
</feature>
<feature type="domain" description="DUF6535" evidence="3">
    <location>
        <begin position="188"/>
        <end position="225"/>
    </location>
</feature>
<gene>
    <name evidence="4" type="ORF">FISHEDRAFT_60301</name>
</gene>
<evidence type="ECO:0000256" key="1">
    <source>
        <dbReference type="SAM" id="MobiDB-lite"/>
    </source>
</evidence>
<protein>
    <recommendedName>
        <fullName evidence="3">DUF6535 domain-containing protein</fullName>
    </recommendedName>
</protein>
<feature type="region of interest" description="Disordered" evidence="1">
    <location>
        <begin position="1"/>
        <end position="48"/>
    </location>
</feature>
<keyword evidence="2" id="KW-1133">Transmembrane helix</keyword>
<dbReference type="Proteomes" id="UP000054144">
    <property type="component" value="Unassembled WGS sequence"/>
</dbReference>
<proteinExistence type="predicted"/>
<feature type="transmembrane region" description="Helical" evidence="2">
    <location>
        <begin position="81"/>
        <end position="99"/>
    </location>
</feature>
<feature type="compositionally biased region" description="Basic and acidic residues" evidence="1">
    <location>
        <begin position="314"/>
        <end position="331"/>
    </location>
</feature>
<organism evidence="4 5">
    <name type="scientific">Fistulina hepatica ATCC 64428</name>
    <dbReference type="NCBI Taxonomy" id="1128425"/>
    <lineage>
        <taxon>Eukaryota</taxon>
        <taxon>Fungi</taxon>
        <taxon>Dikarya</taxon>
        <taxon>Basidiomycota</taxon>
        <taxon>Agaricomycotina</taxon>
        <taxon>Agaricomycetes</taxon>
        <taxon>Agaricomycetidae</taxon>
        <taxon>Agaricales</taxon>
        <taxon>Fistulinaceae</taxon>
        <taxon>Fistulina</taxon>
    </lineage>
</organism>
<feature type="transmembrane region" description="Helical" evidence="2">
    <location>
        <begin position="231"/>
        <end position="255"/>
    </location>
</feature>
<keyword evidence="2" id="KW-0812">Transmembrane</keyword>